<protein>
    <recommendedName>
        <fullName evidence="2">ATP-dependent DNA helicase</fullName>
    </recommendedName>
</protein>
<dbReference type="PANTHER" id="PTHR47642">
    <property type="entry name" value="ATP-DEPENDENT DNA HELICASE"/>
    <property type="match status" value="1"/>
</dbReference>
<accession>A0A7S2G833</accession>
<dbReference type="InterPro" id="IPR051055">
    <property type="entry name" value="PIF1_helicase"/>
</dbReference>
<sequence>MRLAWAVSIHKSQGMTIPLLEVDLNGVFEFGQAYVAMSRAKSLDGLRIACFSPKAIKVHQRVRDFYNHLASQPSDIGGATSSEQAPRRLSCDDEVSSGGWLSRKKSINTSSAGCQSCDLWLDGTDAEASRQNGSITIKTPGVQSDPAIGASKQNIKSSSRLTPAQLERIKESRHRARALLAARGTKMPY</sequence>
<dbReference type="SUPFAM" id="SSF52540">
    <property type="entry name" value="P-loop containing nucleoside triphosphate hydrolases"/>
    <property type="match status" value="1"/>
</dbReference>
<evidence type="ECO:0008006" key="2">
    <source>
        <dbReference type="Google" id="ProtNLM"/>
    </source>
</evidence>
<gene>
    <name evidence="1" type="ORF">DSPE1174_LOCUS17188</name>
</gene>
<dbReference type="CDD" id="cd18809">
    <property type="entry name" value="SF1_C_RecD"/>
    <property type="match status" value="1"/>
</dbReference>
<dbReference type="EMBL" id="HBGS01033377">
    <property type="protein sequence ID" value="CAD9435655.1"/>
    <property type="molecule type" value="Transcribed_RNA"/>
</dbReference>
<dbReference type="PANTHER" id="PTHR47642:SF5">
    <property type="entry name" value="ATP-DEPENDENT DNA HELICASE"/>
    <property type="match status" value="1"/>
</dbReference>
<dbReference type="InterPro" id="IPR027417">
    <property type="entry name" value="P-loop_NTPase"/>
</dbReference>
<reference evidence="1" key="1">
    <citation type="submission" date="2021-01" db="EMBL/GenBank/DDBJ databases">
        <authorList>
            <person name="Corre E."/>
            <person name="Pelletier E."/>
            <person name="Niang G."/>
            <person name="Scheremetjew M."/>
            <person name="Finn R."/>
            <person name="Kale V."/>
            <person name="Holt S."/>
            <person name="Cochrane G."/>
            <person name="Meng A."/>
            <person name="Brown T."/>
            <person name="Cohen L."/>
        </authorList>
    </citation>
    <scope>NUCLEOTIDE SEQUENCE</scope>
    <source>
        <strain evidence="1">CCMP1381</strain>
    </source>
</reference>
<proteinExistence type="predicted"/>
<evidence type="ECO:0000313" key="1">
    <source>
        <dbReference type="EMBL" id="CAD9435655.1"/>
    </source>
</evidence>
<name>A0A7S2G833_9STRA</name>
<dbReference type="AlphaFoldDB" id="A0A7S2G833"/>
<organism evidence="1">
    <name type="scientific">Octactis speculum</name>
    <dbReference type="NCBI Taxonomy" id="3111310"/>
    <lineage>
        <taxon>Eukaryota</taxon>
        <taxon>Sar</taxon>
        <taxon>Stramenopiles</taxon>
        <taxon>Ochrophyta</taxon>
        <taxon>Dictyochophyceae</taxon>
        <taxon>Dictyochales</taxon>
        <taxon>Dictyochaceae</taxon>
        <taxon>Octactis</taxon>
    </lineage>
</organism>